<feature type="non-terminal residue" evidence="2">
    <location>
        <position position="1"/>
    </location>
</feature>
<feature type="compositionally biased region" description="Basic and acidic residues" evidence="1">
    <location>
        <begin position="104"/>
        <end position="123"/>
    </location>
</feature>
<proteinExistence type="predicted"/>
<accession>R1G8L4</accession>
<evidence type="ECO:0000256" key="1">
    <source>
        <dbReference type="SAM" id="MobiDB-lite"/>
    </source>
</evidence>
<reference evidence="2" key="1">
    <citation type="submission" date="2012-07" db="EMBL/GenBank/DDBJ databases">
        <title>Genome variability drives Emilianias global distribution.</title>
        <authorList>
            <consortium name="DOE Joint Genome Institute"/>
            <person name="Read B."/>
            <person name="Kegel J."/>
            <person name="Klute M."/>
            <person name="Kuo A."/>
            <person name="Lefebvre S.C."/>
            <person name="Maumus F."/>
            <person name="Mayer C."/>
            <person name="Miller J."/>
            <person name="Allen A."/>
            <person name="Bidle K."/>
            <person name="Borodovsky M."/>
            <person name="Bowler C."/>
            <person name="Brownlee C."/>
            <person name="Claverie J.-M."/>
            <person name="Cock M."/>
            <person name="De Vargas C."/>
            <person name="Elias M."/>
            <person name="Frickenhaus S."/>
            <person name="Gladyshev V.N."/>
            <person name="Gonzalez K."/>
            <person name="Guda C."/>
            <person name="Hadaegh A."/>
            <person name="Herman E."/>
            <person name="Iglesias-Rodriguez D."/>
            <person name="Jones B."/>
            <person name="Lawson T."/>
            <person name="Leese F."/>
            <person name="Lin Y.-C."/>
            <person name="Lindquist E."/>
            <person name="Lobanov A."/>
            <person name="Lucas S."/>
            <person name="Malik S.-H.B."/>
            <person name="Marsh M.E."/>
            <person name="Mock T."/>
            <person name="Monier A."/>
            <person name="Moreau H."/>
            <person name="Mueller-Roeber B."/>
            <person name="Napier J."/>
            <person name="Ogata H."/>
            <person name="Parker M."/>
            <person name="Probert I."/>
            <person name="Quesneville H."/>
            <person name="Raines C."/>
            <person name="Rensing S."/>
            <person name="Riano-Pachon D.M."/>
            <person name="Richier S."/>
            <person name="Rokitta S."/>
            <person name="Salamov A."/>
            <person name="Sarno A.F."/>
            <person name="Schmutz J."/>
            <person name="Schroeder D."/>
            <person name="Shiraiwa Y."/>
            <person name="Soanes D.M."/>
            <person name="Valentin K."/>
            <person name="Van Der Giezen M."/>
            <person name="Van Der Peer Y."/>
            <person name="Vardi A."/>
            <person name="Verret F."/>
            <person name="Von Dassow P."/>
            <person name="Wheeler G."/>
            <person name="Williams B."/>
            <person name="Wilson W."/>
            <person name="Wolfe G."/>
            <person name="Wurch L.L."/>
            <person name="Young J."/>
            <person name="Dacks J.B."/>
            <person name="Delwiche C.F."/>
            <person name="Dyhrman S."/>
            <person name="Glockner G."/>
            <person name="John U."/>
            <person name="Richards T."/>
            <person name="Worden A.Z."/>
            <person name="Zhang X."/>
            <person name="Grigoriev I.V."/>
        </authorList>
    </citation>
    <scope>NUCLEOTIDE SEQUENCE</scope>
    <source>
        <strain evidence="2">CCMP1516</strain>
    </source>
</reference>
<dbReference type="KEGG" id="ehx:EMIHUDRAFT_431979"/>
<evidence type="ECO:0000313" key="2">
    <source>
        <dbReference type="EMBL" id="EOD42179.1"/>
    </source>
</evidence>
<feature type="compositionally biased region" description="Basic residues" evidence="1">
    <location>
        <begin position="91"/>
        <end position="103"/>
    </location>
</feature>
<organism evidence="2">
    <name type="scientific">Emiliania huxleyi</name>
    <name type="common">Coccolithophore</name>
    <name type="synonym">Pontosphaera huxleyi</name>
    <dbReference type="NCBI Taxonomy" id="2903"/>
    <lineage>
        <taxon>Eukaryota</taxon>
        <taxon>Haptista</taxon>
        <taxon>Haptophyta</taxon>
        <taxon>Prymnesiophyceae</taxon>
        <taxon>Isochrysidales</taxon>
        <taxon>Noelaerhabdaceae</taxon>
        <taxon>Emiliania</taxon>
    </lineage>
</organism>
<sequence>SEAVRRAPIINALQGRPCRSAAVARLPRGQAGARCARARHVRPAHGAVPQAQLGAARPHASRLCRLSLAARDAGGPRPRRRLPAARPLRHELRHRRLRRKVPRQGREGAEPRRDARPDGRDSARLPPPQPDGRGHHRHGQAALAQVDVSFHPGCALRPTCGL</sequence>
<name>R1G8L4_EMIHU</name>
<dbReference type="GeneID" id="17287449"/>
<dbReference type="HOGENOM" id="CLU_1639818_0_0_1"/>
<gene>
    <name evidence="2" type="ORF">EMIHUDRAFT_431979</name>
</gene>
<dbReference type="EMBL" id="KB863010">
    <property type="protein sequence ID" value="EOD42179.1"/>
    <property type="molecule type" value="Genomic_DNA"/>
</dbReference>
<dbReference type="RefSeq" id="XP_005794608.1">
    <property type="nucleotide sequence ID" value="XM_005794551.1"/>
</dbReference>
<feature type="region of interest" description="Disordered" evidence="1">
    <location>
        <begin position="67"/>
        <end position="140"/>
    </location>
</feature>
<protein>
    <submittedName>
        <fullName evidence="2">Uncharacterized protein</fullName>
    </submittedName>
</protein>
<dbReference type="AlphaFoldDB" id="R1G8L4"/>